<dbReference type="NCBIfam" id="TIGR00684">
    <property type="entry name" value="narJ"/>
    <property type="match status" value="1"/>
</dbReference>
<dbReference type="GO" id="GO:0016530">
    <property type="term" value="F:metallochaperone activity"/>
    <property type="evidence" value="ECO:0007669"/>
    <property type="project" value="TreeGrafter"/>
</dbReference>
<dbReference type="SUPFAM" id="SSF89155">
    <property type="entry name" value="TorD-like"/>
    <property type="match status" value="1"/>
</dbReference>
<dbReference type="GO" id="GO:0051131">
    <property type="term" value="P:chaperone-mediated protein complex assembly"/>
    <property type="evidence" value="ECO:0007669"/>
    <property type="project" value="InterPro"/>
</dbReference>
<protein>
    <submittedName>
        <fullName evidence="2">Nitrate reductase molybdenum cofactor assembly chaperone</fullName>
    </submittedName>
</protein>
<dbReference type="PANTHER" id="PTHR43680:SF2">
    <property type="entry name" value="NITRATE REDUCTASE MOLYBDENUM COFACTOR ASSEMBLY CHAPERONE NARJ"/>
    <property type="match status" value="1"/>
</dbReference>
<dbReference type="Pfam" id="PF02613">
    <property type="entry name" value="Nitrate_red_del"/>
    <property type="match status" value="1"/>
</dbReference>
<sequence length="217" mass="25183">MLKTYKILSLLLSYPDAQLQNFLRECEIELKDEALLSSEKIDGINHFVNHFTKMDLTDWQAEYVQLFDYSRSASLHLFEHIKGDSKDRGQAMVDMLEFYHENEMQLSSNELPDYIPAFLEFLSTQQTEKASEFLSEPVHIIQRIFMALKEKNHPYQYILAAIVSLSAHQPDAKITESLIKNEKPLDLDAEYEEEPVEFGGDNSCLNCKKEGYGKLYQ</sequence>
<reference evidence="2" key="1">
    <citation type="submission" date="2022-10" db="EMBL/GenBank/DDBJ databases">
        <title>Gaoshiqiia sediminis gen. nov., sp. nov., isolated from coastal sediment.</title>
        <authorList>
            <person name="Yu W.X."/>
            <person name="Mu D.S."/>
            <person name="Du J.Z."/>
            <person name="Liang Y.Q."/>
        </authorList>
    </citation>
    <scope>NUCLEOTIDE SEQUENCE</scope>
    <source>
        <strain evidence="2">A06</strain>
    </source>
</reference>
<keyword evidence="3" id="KW-1185">Reference proteome</keyword>
<dbReference type="InterPro" id="IPR003765">
    <property type="entry name" value="NO3_reductase_chaperone_NarJ"/>
</dbReference>
<evidence type="ECO:0000313" key="3">
    <source>
        <dbReference type="Proteomes" id="UP001163821"/>
    </source>
</evidence>
<evidence type="ECO:0000313" key="2">
    <source>
        <dbReference type="EMBL" id="MCW0482294.1"/>
    </source>
</evidence>
<evidence type="ECO:0000256" key="1">
    <source>
        <dbReference type="ARBA" id="ARBA00023063"/>
    </source>
</evidence>
<comment type="caution">
    <text evidence="2">The sequence shown here is derived from an EMBL/GenBank/DDBJ whole genome shotgun (WGS) entry which is preliminary data.</text>
</comment>
<dbReference type="Proteomes" id="UP001163821">
    <property type="component" value="Unassembled WGS sequence"/>
</dbReference>
<dbReference type="InterPro" id="IPR020945">
    <property type="entry name" value="DMSO/NO3_reduct_chaperone"/>
</dbReference>
<dbReference type="EMBL" id="JAPAAF010000006">
    <property type="protein sequence ID" value="MCW0482294.1"/>
    <property type="molecule type" value="Genomic_DNA"/>
</dbReference>
<dbReference type="Gene3D" id="1.10.3480.10">
    <property type="entry name" value="TorD-like"/>
    <property type="match status" value="1"/>
</dbReference>
<accession>A0AA41Y2L4</accession>
<name>A0AA41Y2L4_9BACT</name>
<dbReference type="InterPro" id="IPR036411">
    <property type="entry name" value="TorD-like_sf"/>
</dbReference>
<organism evidence="2 3">
    <name type="scientific">Gaoshiqia sediminis</name>
    <dbReference type="NCBI Taxonomy" id="2986998"/>
    <lineage>
        <taxon>Bacteria</taxon>
        <taxon>Pseudomonadati</taxon>
        <taxon>Bacteroidota</taxon>
        <taxon>Bacteroidia</taxon>
        <taxon>Marinilabiliales</taxon>
        <taxon>Prolixibacteraceae</taxon>
        <taxon>Gaoshiqia</taxon>
    </lineage>
</organism>
<gene>
    <name evidence="2" type="primary">narJ</name>
    <name evidence="2" type="ORF">N2K84_06095</name>
</gene>
<dbReference type="PANTHER" id="PTHR43680">
    <property type="entry name" value="NITRATE REDUCTASE MOLYBDENUM COFACTOR ASSEMBLY CHAPERONE"/>
    <property type="match status" value="1"/>
</dbReference>
<dbReference type="GO" id="GO:0051082">
    <property type="term" value="F:unfolded protein binding"/>
    <property type="evidence" value="ECO:0007669"/>
    <property type="project" value="InterPro"/>
</dbReference>
<dbReference type="RefSeq" id="WP_282590901.1">
    <property type="nucleotide sequence ID" value="NZ_JAPAAF010000006.1"/>
</dbReference>
<dbReference type="GO" id="GO:0042128">
    <property type="term" value="P:nitrate assimilation"/>
    <property type="evidence" value="ECO:0007669"/>
    <property type="project" value="UniProtKB-KW"/>
</dbReference>
<dbReference type="AlphaFoldDB" id="A0AA41Y2L4"/>
<proteinExistence type="predicted"/>
<keyword evidence="1" id="KW-0534">Nitrate assimilation</keyword>